<dbReference type="EMBL" id="CP067140">
    <property type="protein sequence ID" value="WCR03541.1"/>
    <property type="molecule type" value="Genomic_DNA"/>
</dbReference>
<reference evidence="1 3" key="1">
    <citation type="submission" date="2017-01" db="EMBL/GenBank/DDBJ databases">
        <authorList>
            <person name="Varghese N."/>
            <person name="Submissions S."/>
        </authorList>
    </citation>
    <scope>NUCLEOTIDE SEQUENCE [LARGE SCALE GENOMIC DNA]</scope>
    <source>
        <strain evidence="1 3">DSM 18447</strain>
    </source>
</reference>
<evidence type="ECO:0000313" key="3">
    <source>
        <dbReference type="Proteomes" id="UP000186216"/>
    </source>
</evidence>
<gene>
    <name evidence="2" type="ORF">JHX88_01825</name>
    <name evidence="1" type="ORF">SAMN05421772_101440</name>
</gene>
<dbReference type="SUPFAM" id="SSF53474">
    <property type="entry name" value="alpha/beta-Hydrolases"/>
    <property type="match status" value="1"/>
</dbReference>
<dbReference type="Proteomes" id="UP000186216">
    <property type="component" value="Unassembled WGS sequence"/>
</dbReference>
<dbReference type="Proteomes" id="UP001215549">
    <property type="component" value="Chromosome"/>
</dbReference>
<proteinExistence type="predicted"/>
<evidence type="ECO:0000313" key="2">
    <source>
        <dbReference type="EMBL" id="WCR03541.1"/>
    </source>
</evidence>
<dbReference type="RefSeq" id="WP_076522532.1">
    <property type="nucleotide sequence ID" value="NZ_CP067140.1"/>
</dbReference>
<dbReference type="EMBL" id="FTOU01000001">
    <property type="protein sequence ID" value="SIS55425.1"/>
    <property type="molecule type" value="Genomic_DNA"/>
</dbReference>
<keyword evidence="2" id="KW-0378">Hydrolase</keyword>
<protein>
    <submittedName>
        <fullName evidence="2">Alpha/beta hydrolase</fullName>
    </submittedName>
    <submittedName>
        <fullName evidence="1">Pimeloyl-ACP methyl ester carboxylesterase</fullName>
    </submittedName>
</protein>
<accession>A0AA46A449</accession>
<dbReference type="InterPro" id="IPR029058">
    <property type="entry name" value="AB_hydrolase_fold"/>
</dbReference>
<dbReference type="GO" id="GO:0016787">
    <property type="term" value="F:hydrolase activity"/>
    <property type="evidence" value="ECO:0007669"/>
    <property type="project" value="UniProtKB-KW"/>
</dbReference>
<evidence type="ECO:0000313" key="4">
    <source>
        <dbReference type="Proteomes" id="UP001215549"/>
    </source>
</evidence>
<keyword evidence="4" id="KW-1185">Reference proteome</keyword>
<name>A0AA46A449_9RHOB</name>
<reference evidence="2 4" key="2">
    <citation type="submission" date="2021-01" db="EMBL/GenBank/DDBJ databases">
        <title>Biogeographic distribution of Paracoccus.</title>
        <authorList>
            <person name="Hollensteiner J."/>
            <person name="Leineberger J."/>
            <person name="Brinkhoff T."/>
            <person name="Daniel R."/>
        </authorList>
    </citation>
    <scope>NUCLEOTIDE SEQUENCE [LARGE SCALE GENOMIC DNA]</scope>
    <source>
        <strain evidence="2 4">DSM 18447</strain>
    </source>
</reference>
<dbReference type="AlphaFoldDB" id="A0AA46A449"/>
<dbReference type="Gene3D" id="3.40.50.1820">
    <property type="entry name" value="alpha/beta hydrolase"/>
    <property type="match status" value="1"/>
</dbReference>
<sequence>MDRKFENLATASTTDHIRVATPAGPLEAYVIHPRRITHAKPLVVLHGISRNAQTLVRYFRDEAERNGRLIIVPHFTEKDWPHFQRPGPAARADQALVELLNRLALQFPACAGPVDLFGHSGGAQLAHRTAMLYPQRIARLNLAAAGWYCLPNMSMPFPYGLGKSDARGAELWTRRKQAGLAAYLGLEIRVFIGTRDTERDCALRVTPALDAGQGRTRHDRARSYVEAVRKAARSNGYTARISLIELPDCSHDVEQAIITAGLARMVADIPDTSISLAAAG</sequence>
<evidence type="ECO:0000313" key="1">
    <source>
        <dbReference type="EMBL" id="SIS55425.1"/>
    </source>
</evidence>
<organism evidence="1 3">
    <name type="scientific">Paracoccus saliphilus</name>
    <dbReference type="NCBI Taxonomy" id="405559"/>
    <lineage>
        <taxon>Bacteria</taxon>
        <taxon>Pseudomonadati</taxon>
        <taxon>Pseudomonadota</taxon>
        <taxon>Alphaproteobacteria</taxon>
        <taxon>Rhodobacterales</taxon>
        <taxon>Paracoccaceae</taxon>
        <taxon>Paracoccus</taxon>
    </lineage>
</organism>